<sequence>MAHIYLKEKNDRAMFTSCFKEIVSNHPMADARTMMGDAYMSIHDPIQAAEAYEAALKSNPKDVQLVKKLGVALVKMHEYDKACQHYESAIRLLNDEDLQFEYYDLLIKLKQYDKVESSISSELNQMYNRDKDINQLKRRVRLLLMQAKGRELKNPTSANVNLLLAEAKDIQSNLVKRIEIDSRGDVQEEKQQLSSILCALAKVKSLKEPAVAANLYSEALVHVPRDPNTLLALAKLYANVDLEAAQRHLNQILSVKPMSWEALAQLIEVQWRRGRLSDAEQALETAKCWLEVADGQINSGRLDAAKELLTKVLNHNNSCAAAYQYLGYLAEKEQNYKSAAHNYNNAWTHGGKSDLAVGYKLAHAYLKLKKYPECIVVCRHILKVHPDYPKIKKEILEKAKTNLRT</sequence>
<gene>
    <name evidence="7" type="ORF">HF086_009969</name>
</gene>
<feature type="domain" description="Tetratricopeptide repeat protein 21A/21B fourth ARM" evidence="6">
    <location>
        <begin position="65"/>
        <end position="220"/>
    </location>
</feature>
<organism evidence="7 8">
    <name type="scientific">Spodoptera exigua</name>
    <name type="common">Beet armyworm</name>
    <name type="synonym">Noctua fulgens</name>
    <dbReference type="NCBI Taxonomy" id="7107"/>
    <lineage>
        <taxon>Eukaryota</taxon>
        <taxon>Metazoa</taxon>
        <taxon>Ecdysozoa</taxon>
        <taxon>Arthropoda</taxon>
        <taxon>Hexapoda</taxon>
        <taxon>Insecta</taxon>
        <taxon>Pterygota</taxon>
        <taxon>Neoptera</taxon>
        <taxon>Endopterygota</taxon>
        <taxon>Lepidoptera</taxon>
        <taxon>Glossata</taxon>
        <taxon>Ditrysia</taxon>
        <taxon>Noctuoidea</taxon>
        <taxon>Noctuidae</taxon>
        <taxon>Amphipyrinae</taxon>
        <taxon>Spodoptera</taxon>
    </lineage>
</organism>
<keyword evidence="3 4" id="KW-0802">TPR repeat</keyword>
<feature type="repeat" description="TPR" evidence="4">
    <location>
        <begin position="29"/>
        <end position="62"/>
    </location>
</feature>
<evidence type="ECO:0000256" key="2">
    <source>
        <dbReference type="ARBA" id="ARBA00022737"/>
    </source>
</evidence>
<evidence type="ECO:0000256" key="3">
    <source>
        <dbReference type="ARBA" id="ARBA00022803"/>
    </source>
</evidence>
<dbReference type="EMBL" id="JACEFF010000540">
    <property type="protein sequence ID" value="KAH9635622.1"/>
    <property type="molecule type" value="Genomic_DNA"/>
</dbReference>
<accession>A0A922MEX7</accession>
<dbReference type="InterPro" id="IPR056834">
    <property type="entry name" value="ARM_TT21_C"/>
</dbReference>
<dbReference type="SUPFAM" id="SSF48452">
    <property type="entry name" value="TPR-like"/>
    <property type="match status" value="2"/>
</dbReference>
<keyword evidence="2" id="KW-0677">Repeat</keyword>
<dbReference type="GO" id="GO:0061512">
    <property type="term" value="P:protein localization to cilium"/>
    <property type="evidence" value="ECO:0007669"/>
    <property type="project" value="TreeGrafter"/>
</dbReference>
<feature type="repeat" description="TPR" evidence="4">
    <location>
        <begin position="63"/>
        <end position="96"/>
    </location>
</feature>
<name>A0A922MEX7_SPOEX</name>
<dbReference type="Pfam" id="PF13181">
    <property type="entry name" value="TPR_8"/>
    <property type="match status" value="1"/>
</dbReference>
<dbReference type="Proteomes" id="UP000814243">
    <property type="component" value="Unassembled WGS sequence"/>
</dbReference>
<reference evidence="7" key="1">
    <citation type="journal article" date="2021" name="G3 (Bethesda)">
        <title>Genome and transcriptome analysis of the beet armyworm Spodoptera exigua reveals targets for pest control. .</title>
        <authorList>
            <person name="Simon S."/>
            <person name="Breeschoten T."/>
            <person name="Jansen H.J."/>
            <person name="Dirks R.P."/>
            <person name="Schranz M.E."/>
            <person name="Ros V.I.D."/>
        </authorList>
    </citation>
    <scope>NUCLEOTIDE SEQUENCE</scope>
    <source>
        <strain evidence="7">TB_SE_WUR_2020</strain>
    </source>
</reference>
<dbReference type="GO" id="GO:0030991">
    <property type="term" value="C:intraciliary transport particle A"/>
    <property type="evidence" value="ECO:0007669"/>
    <property type="project" value="TreeGrafter"/>
</dbReference>
<comment type="similarity">
    <text evidence="1">Belongs to the TTC21 family.</text>
</comment>
<proteinExistence type="inferred from homology"/>
<dbReference type="InterPro" id="IPR056836">
    <property type="entry name" value="ARM_TT21_4th"/>
</dbReference>
<evidence type="ECO:0000259" key="6">
    <source>
        <dbReference type="Pfam" id="PF25068"/>
    </source>
</evidence>
<dbReference type="InterPro" id="IPR040364">
    <property type="entry name" value="TTC21A/TTC21B"/>
</dbReference>
<comment type="caution">
    <text evidence="7">The sequence shown here is derived from an EMBL/GenBank/DDBJ whole genome shotgun (WGS) entry which is preliminary data.</text>
</comment>
<evidence type="ECO:0000259" key="5">
    <source>
        <dbReference type="Pfam" id="PF25063"/>
    </source>
</evidence>
<dbReference type="Pfam" id="PF25068">
    <property type="entry name" value="ARM_TT21_4th"/>
    <property type="match status" value="1"/>
</dbReference>
<protein>
    <submittedName>
        <fullName evidence="7">Uncharacterized protein</fullName>
    </submittedName>
</protein>
<dbReference type="PANTHER" id="PTHR14699:SF0">
    <property type="entry name" value="TETRATRICOPEPTIDE REPEAT PROTEIN 21 HOMOLOG"/>
    <property type="match status" value="1"/>
</dbReference>
<evidence type="ECO:0000313" key="7">
    <source>
        <dbReference type="EMBL" id="KAH9635622.1"/>
    </source>
</evidence>
<evidence type="ECO:0000256" key="4">
    <source>
        <dbReference type="PROSITE-ProRule" id="PRU00339"/>
    </source>
</evidence>
<dbReference type="Pfam" id="PF25063">
    <property type="entry name" value="ARM_TT21_C"/>
    <property type="match status" value="1"/>
</dbReference>
<dbReference type="Gene3D" id="1.25.40.10">
    <property type="entry name" value="Tetratricopeptide repeat domain"/>
    <property type="match status" value="3"/>
</dbReference>
<feature type="domain" description="Tetratricopeptide repeat protein 21A/21B C-terminal ARM" evidence="5">
    <location>
        <begin position="266"/>
        <end position="400"/>
    </location>
</feature>
<dbReference type="InterPro" id="IPR019734">
    <property type="entry name" value="TPR_rpt"/>
</dbReference>
<dbReference type="PROSITE" id="PS50005">
    <property type="entry name" value="TPR"/>
    <property type="match status" value="2"/>
</dbReference>
<dbReference type="PANTHER" id="PTHR14699">
    <property type="entry name" value="STI2 PROTEIN-RELATED"/>
    <property type="match status" value="1"/>
</dbReference>
<evidence type="ECO:0000313" key="8">
    <source>
        <dbReference type="Proteomes" id="UP000814243"/>
    </source>
</evidence>
<dbReference type="AlphaFoldDB" id="A0A922MEX7"/>
<dbReference type="GO" id="GO:0035721">
    <property type="term" value="P:intraciliary retrograde transport"/>
    <property type="evidence" value="ECO:0007669"/>
    <property type="project" value="TreeGrafter"/>
</dbReference>
<dbReference type="SMART" id="SM00028">
    <property type="entry name" value="TPR"/>
    <property type="match status" value="5"/>
</dbReference>
<evidence type="ECO:0000256" key="1">
    <source>
        <dbReference type="ARBA" id="ARBA00010935"/>
    </source>
</evidence>
<dbReference type="InterPro" id="IPR011990">
    <property type="entry name" value="TPR-like_helical_dom_sf"/>
</dbReference>
<dbReference type="GO" id="GO:0005929">
    <property type="term" value="C:cilium"/>
    <property type="evidence" value="ECO:0007669"/>
    <property type="project" value="GOC"/>
</dbReference>